<comment type="caution">
    <text evidence="2">The sequence shown here is derived from an EMBL/GenBank/DDBJ whole genome shotgun (WGS) entry which is preliminary data.</text>
</comment>
<feature type="signal peptide" evidence="1">
    <location>
        <begin position="1"/>
        <end position="23"/>
    </location>
</feature>
<keyword evidence="3" id="KW-1185">Reference proteome</keyword>
<evidence type="ECO:0000313" key="3">
    <source>
        <dbReference type="Proteomes" id="UP000466388"/>
    </source>
</evidence>
<dbReference type="RefSeq" id="WP_155430690.1">
    <property type="nucleotide sequence ID" value="NZ_WNJO01000002.1"/>
</dbReference>
<accession>A0A7X2XW59</accession>
<proteinExistence type="predicted"/>
<evidence type="ECO:0000256" key="1">
    <source>
        <dbReference type="SAM" id="SignalP"/>
    </source>
</evidence>
<name>A0A7X2XW59_9LACO</name>
<feature type="chain" id="PRO_5031123537" description="DUF5626 domain-containing protein" evidence="1">
    <location>
        <begin position="24"/>
        <end position="107"/>
    </location>
</feature>
<keyword evidence="1" id="KW-0732">Signal</keyword>
<dbReference type="EMBL" id="WNJO01000002">
    <property type="protein sequence ID" value="MTV81396.1"/>
    <property type="molecule type" value="Genomic_DNA"/>
</dbReference>
<organism evidence="2 3">
    <name type="scientific">Secundilactobacillus folii</name>
    <dbReference type="NCBI Taxonomy" id="2678357"/>
    <lineage>
        <taxon>Bacteria</taxon>
        <taxon>Bacillati</taxon>
        <taxon>Bacillota</taxon>
        <taxon>Bacilli</taxon>
        <taxon>Lactobacillales</taxon>
        <taxon>Lactobacillaceae</taxon>
        <taxon>Secundilactobacillus</taxon>
    </lineage>
</organism>
<evidence type="ECO:0000313" key="2">
    <source>
        <dbReference type="EMBL" id="MTV81396.1"/>
    </source>
</evidence>
<reference evidence="2 3" key="1">
    <citation type="submission" date="2019-11" db="EMBL/GenBank/DDBJ databases">
        <title>Lactobacillus sp. nov. CRM56-3, isolated from fermented tea leaves.</title>
        <authorList>
            <person name="Phuengjayaem S."/>
            <person name="Tanasupawat S."/>
        </authorList>
    </citation>
    <scope>NUCLEOTIDE SEQUENCE [LARGE SCALE GENOMIC DNA]</scope>
    <source>
        <strain evidence="2 3">CRM56-3</strain>
    </source>
</reference>
<dbReference type="AlphaFoldDB" id="A0A7X2XW59"/>
<protein>
    <recommendedName>
        <fullName evidence="4">DUF5626 domain-containing protein</fullName>
    </recommendedName>
</protein>
<evidence type="ECO:0008006" key="4">
    <source>
        <dbReference type="Google" id="ProtNLM"/>
    </source>
</evidence>
<dbReference type="Proteomes" id="UP000466388">
    <property type="component" value="Unassembled WGS sequence"/>
</dbReference>
<gene>
    <name evidence="2" type="ORF">GM612_01845</name>
</gene>
<sequence length="107" mass="11524">MKKSLITGLIVVCSFAFSTVAQAATYHVAQSKLPSWRFSCNVVIKGDKITAVKKLSIKPIIGSISSPAVKISGGDAHIRFAKHIKTLAYNQSIKISVSKSKVYVTTN</sequence>